<dbReference type="CDD" id="cd06548">
    <property type="entry name" value="GH18_chitinase"/>
    <property type="match status" value="1"/>
</dbReference>
<dbReference type="Pfam" id="PF00704">
    <property type="entry name" value="Glyco_hydro_18"/>
    <property type="match status" value="1"/>
</dbReference>
<dbReference type="InterPro" id="IPR050314">
    <property type="entry name" value="Glycosyl_Hydrlase_18"/>
</dbReference>
<evidence type="ECO:0000256" key="2">
    <source>
        <dbReference type="ARBA" id="ARBA00022669"/>
    </source>
</evidence>
<keyword evidence="8" id="KW-0732">Signal</keyword>
<dbReference type="SUPFAM" id="SSF51445">
    <property type="entry name" value="(Trans)glycosidases"/>
    <property type="match status" value="1"/>
</dbReference>
<dbReference type="GO" id="GO:0004568">
    <property type="term" value="F:chitinase activity"/>
    <property type="evidence" value="ECO:0007669"/>
    <property type="project" value="TreeGrafter"/>
</dbReference>
<feature type="domain" description="Chitin-binding type-2" evidence="9">
    <location>
        <begin position="888"/>
        <end position="945"/>
    </location>
</feature>
<dbReference type="GO" id="GO:0008061">
    <property type="term" value="F:chitin binding"/>
    <property type="evidence" value="ECO:0007669"/>
    <property type="project" value="UniProtKB-KW"/>
</dbReference>
<evidence type="ECO:0000256" key="8">
    <source>
        <dbReference type="SAM" id="SignalP"/>
    </source>
</evidence>
<dbReference type="InterPro" id="IPR017853">
    <property type="entry name" value="GH"/>
</dbReference>
<organism evidence="11">
    <name type="scientific">Chaetoceros debilis</name>
    <dbReference type="NCBI Taxonomy" id="122233"/>
    <lineage>
        <taxon>Eukaryota</taxon>
        <taxon>Sar</taxon>
        <taxon>Stramenopiles</taxon>
        <taxon>Ochrophyta</taxon>
        <taxon>Bacillariophyta</taxon>
        <taxon>Coscinodiscophyceae</taxon>
        <taxon>Chaetocerotophycidae</taxon>
        <taxon>Chaetocerotales</taxon>
        <taxon>Chaetocerotaceae</taxon>
        <taxon>Chaetoceros</taxon>
    </lineage>
</organism>
<evidence type="ECO:0000256" key="6">
    <source>
        <dbReference type="RuleBase" id="RU000489"/>
    </source>
</evidence>
<dbReference type="AlphaFoldDB" id="A0A7S3V943"/>
<dbReference type="PROSITE" id="PS50940">
    <property type="entry name" value="CHIT_BIND_II"/>
    <property type="match status" value="2"/>
</dbReference>
<keyword evidence="2" id="KW-0147">Chitin-binding</keyword>
<keyword evidence="3 6" id="KW-0378">Hydrolase</keyword>
<dbReference type="InterPro" id="IPR011583">
    <property type="entry name" value="Chitinase_II/V-like_cat"/>
</dbReference>
<protein>
    <recommendedName>
        <fullName evidence="12">Chitinase</fullName>
    </recommendedName>
</protein>
<dbReference type="Pfam" id="PF03067">
    <property type="entry name" value="LPMO_10"/>
    <property type="match status" value="1"/>
</dbReference>
<dbReference type="Gene3D" id="3.10.50.10">
    <property type="match status" value="1"/>
</dbReference>
<reference evidence="11" key="1">
    <citation type="submission" date="2021-01" db="EMBL/GenBank/DDBJ databases">
        <authorList>
            <person name="Corre E."/>
            <person name="Pelletier E."/>
            <person name="Niang G."/>
            <person name="Scheremetjew M."/>
            <person name="Finn R."/>
            <person name="Kale V."/>
            <person name="Holt S."/>
            <person name="Cochrane G."/>
            <person name="Meng A."/>
            <person name="Brown T."/>
            <person name="Cohen L."/>
        </authorList>
    </citation>
    <scope>NUCLEOTIDE SEQUENCE</scope>
    <source>
        <strain evidence="11">MM31A-1</strain>
    </source>
</reference>
<dbReference type="SUPFAM" id="SSF57625">
    <property type="entry name" value="Invertebrate chitin-binding proteins"/>
    <property type="match status" value="1"/>
</dbReference>
<dbReference type="PANTHER" id="PTHR11177">
    <property type="entry name" value="CHITINASE"/>
    <property type="match status" value="1"/>
</dbReference>
<evidence type="ECO:0000259" key="10">
    <source>
        <dbReference type="PROSITE" id="PS51910"/>
    </source>
</evidence>
<dbReference type="SMART" id="SM00494">
    <property type="entry name" value="ChtBD2"/>
    <property type="match status" value="2"/>
</dbReference>
<keyword evidence="4" id="KW-1015">Disulfide bond</keyword>
<dbReference type="PROSITE" id="PS51910">
    <property type="entry name" value="GH18_2"/>
    <property type="match status" value="1"/>
</dbReference>
<dbReference type="InterPro" id="IPR001223">
    <property type="entry name" value="Glyco_hydro18_cat"/>
</dbReference>
<dbReference type="PROSITE" id="PS01095">
    <property type="entry name" value="GH18_1"/>
    <property type="match status" value="1"/>
</dbReference>
<feature type="domain" description="GH18" evidence="10">
    <location>
        <begin position="293"/>
        <end position="676"/>
    </location>
</feature>
<dbReference type="EMBL" id="HBIO01013470">
    <property type="protein sequence ID" value="CAE0465616.1"/>
    <property type="molecule type" value="Transcribed_RNA"/>
</dbReference>
<dbReference type="GO" id="GO:0005975">
    <property type="term" value="P:carbohydrate metabolic process"/>
    <property type="evidence" value="ECO:0007669"/>
    <property type="project" value="InterPro"/>
</dbReference>
<dbReference type="GO" id="GO:0005576">
    <property type="term" value="C:extracellular region"/>
    <property type="evidence" value="ECO:0007669"/>
    <property type="project" value="InterPro"/>
</dbReference>
<comment type="similarity">
    <text evidence="1">Belongs to the glycosyl hydrolase 18 family. Chitinase class II subfamily.</text>
</comment>
<dbReference type="PANTHER" id="PTHR11177:SF317">
    <property type="entry name" value="CHITINASE 12-RELATED"/>
    <property type="match status" value="1"/>
</dbReference>
<dbReference type="SUPFAM" id="SSF54556">
    <property type="entry name" value="Chitinase insertion domain"/>
    <property type="match status" value="1"/>
</dbReference>
<proteinExistence type="inferred from homology"/>
<dbReference type="GO" id="GO:0006032">
    <property type="term" value="P:chitin catabolic process"/>
    <property type="evidence" value="ECO:0007669"/>
    <property type="project" value="TreeGrafter"/>
</dbReference>
<evidence type="ECO:0000256" key="3">
    <source>
        <dbReference type="ARBA" id="ARBA00022801"/>
    </source>
</evidence>
<evidence type="ECO:0000256" key="1">
    <source>
        <dbReference type="ARBA" id="ARBA00009121"/>
    </source>
</evidence>
<feature type="compositionally biased region" description="Polar residues" evidence="7">
    <location>
        <begin position="269"/>
        <end position="289"/>
    </location>
</feature>
<feature type="domain" description="Chitin-binding type-2" evidence="9">
    <location>
        <begin position="951"/>
        <end position="1008"/>
    </location>
</feature>
<accession>A0A7S3V943</accession>
<dbReference type="InterPro" id="IPR001579">
    <property type="entry name" value="Glyco_hydro_18_chit_AS"/>
</dbReference>
<feature type="chain" id="PRO_5030901891" description="Chitinase" evidence="8">
    <location>
        <begin position="22"/>
        <end position="1024"/>
    </location>
</feature>
<evidence type="ECO:0000313" key="11">
    <source>
        <dbReference type="EMBL" id="CAE0465616.1"/>
    </source>
</evidence>
<dbReference type="InterPro" id="IPR004302">
    <property type="entry name" value="Cellulose/chitin-bd_N"/>
</dbReference>
<dbReference type="SMART" id="SM00636">
    <property type="entry name" value="Glyco_18"/>
    <property type="match status" value="1"/>
</dbReference>
<evidence type="ECO:0000259" key="9">
    <source>
        <dbReference type="PROSITE" id="PS50940"/>
    </source>
</evidence>
<gene>
    <name evidence="11" type="ORF">CDEB00056_LOCUS10457</name>
</gene>
<dbReference type="Gene3D" id="2.170.140.10">
    <property type="entry name" value="Chitin binding domain"/>
    <property type="match status" value="1"/>
</dbReference>
<feature type="region of interest" description="Disordered" evidence="7">
    <location>
        <begin position="251"/>
        <end position="291"/>
    </location>
</feature>
<evidence type="ECO:0008006" key="12">
    <source>
        <dbReference type="Google" id="ProtNLM"/>
    </source>
</evidence>
<evidence type="ECO:0000256" key="5">
    <source>
        <dbReference type="ARBA" id="ARBA00023295"/>
    </source>
</evidence>
<dbReference type="InterPro" id="IPR002557">
    <property type="entry name" value="Chitin-bd_dom"/>
</dbReference>
<dbReference type="Gene3D" id="3.20.20.80">
    <property type="entry name" value="Glycosidases"/>
    <property type="match status" value="1"/>
</dbReference>
<feature type="signal peptide" evidence="8">
    <location>
        <begin position="1"/>
        <end position="21"/>
    </location>
</feature>
<evidence type="ECO:0000256" key="4">
    <source>
        <dbReference type="ARBA" id="ARBA00023157"/>
    </source>
</evidence>
<evidence type="ECO:0000256" key="7">
    <source>
        <dbReference type="SAM" id="MobiDB-lite"/>
    </source>
</evidence>
<name>A0A7S3V943_9STRA</name>
<dbReference type="Pfam" id="PF01607">
    <property type="entry name" value="CBM_14"/>
    <property type="match status" value="1"/>
</dbReference>
<dbReference type="InterPro" id="IPR029070">
    <property type="entry name" value="Chitinase_insertion_sf"/>
</dbReference>
<keyword evidence="5 6" id="KW-0326">Glycosidase</keyword>
<dbReference type="InterPro" id="IPR036508">
    <property type="entry name" value="Chitin-bd_dom_sf"/>
</dbReference>
<sequence>MKLCLKFVAIVGAVLLDWVSGHGYMKSPRSRNYVAYQDGVWYGGDESHPEKENCPHCLNLGGTSARCGLTSNRNYDTPRNHLGNSLEWTSQATYQAGATIDIESLLSAHHKGHIEVKACPVTPNEVATQACFDSNPLEFISDELYGAPKDDNYPIRGYLAPSAGAEVDSSGVTGFRYNFKYKLPDNISGNVLLQWYYITGNSCTAPGYDAYPFPAANWYSAGLPTCPYIPPDGVGVPEQFWNCGEIFIEGDSSPSPPITMAPSEVDATGSPNSSPSNQVTAQPSQNSSDNTDKTIIGYYASWQQYPRGGIAKPENMDFSKVDRVNFAFFQTDVNGFIYGTDKWGDPLVLFGPKSGIGTNHCSWDGPSVKNCDNHYYEKGLISLVHAAGAEIYPSIGGWTLSDAFPQMASTQLSRAKFAQQCAELIEAYDFDGIDIDWEYPGYEEHSGTPADKQNFNLLLSEVRLELDNLGSKTGRYYGLTAALPCGPSHIENIDVQHLADVLDELLLMTYDLHGSWDSVTGINAPLYYQGFGSMQLSVDACVNTWKSKGAPASKIGIGLAFYGRSFAYASGLNTPHSGIDANNWESDDGIPQYFSIINRFGDMTSVRHDVSKTPFAFFKGGSGLVSYDDERSICEKTEYVIDKDLKGFLIWELSSDLMPDLTTPLLDAVNEKLLKPDMNCAGGTYTIAPSQTCWTSVPTTLTPTTAPTGSPSSNACSEIPSAEFFLRIHDKKGPQYKECKWLAKQSENKIINFCAKNKSYEGIGPANTVCFETCDSCPSSHPSAAPSKYQTLLPTAACSENPSAKFFKKVNTNNEAKFGRCNWLADQSDSKIEEMCARNDSHDGIESANIVCPKTCDSCPTHSPSNVPSEPPTERPSLVPLTKAPSPGATCSDGFTGYIALNECTQYQYCMDGAFTGDIKKCAEGYLFDEKLQNINYYYSVWCNGLPPVGIPQCPIDFTGLMAVDDCAGFRHCSDGIVVSEQVNCAAGQLFDEGAQGCNWEHMVNCNRRKRNLEELLQAMVDNN</sequence>